<dbReference type="Pfam" id="PF19570">
    <property type="entry name" value="DUF6088"/>
    <property type="match status" value="1"/>
</dbReference>
<dbReference type="EMBL" id="VLKT01000035">
    <property type="protein sequence ID" value="TWI29618.1"/>
    <property type="molecule type" value="Genomic_DNA"/>
</dbReference>
<evidence type="ECO:0000313" key="2">
    <source>
        <dbReference type="Proteomes" id="UP000317122"/>
    </source>
</evidence>
<dbReference type="AlphaFoldDB" id="A0A562NC24"/>
<protein>
    <submittedName>
        <fullName evidence="1">Transcriptional regulator, AbiEi antitoxin, Type IV TA system</fullName>
    </submittedName>
</protein>
<name>A0A562NC24_9HYPH</name>
<proteinExistence type="predicted"/>
<reference evidence="1 2" key="1">
    <citation type="journal article" date="2015" name="Stand. Genomic Sci.">
        <title>Genomic Encyclopedia of Bacterial and Archaeal Type Strains, Phase III: the genomes of soil and plant-associated and newly described type strains.</title>
        <authorList>
            <person name="Whitman W.B."/>
            <person name="Woyke T."/>
            <person name="Klenk H.P."/>
            <person name="Zhou Y."/>
            <person name="Lilburn T.G."/>
            <person name="Beck B.J."/>
            <person name="De Vos P."/>
            <person name="Vandamme P."/>
            <person name="Eisen J.A."/>
            <person name="Garrity G."/>
            <person name="Hugenholtz P."/>
            <person name="Kyrpides N.C."/>
        </authorList>
    </citation>
    <scope>NUCLEOTIDE SEQUENCE [LARGE SCALE GENOMIC DNA]</scope>
    <source>
        <strain evidence="1 2">CGMCC 1.2546</strain>
    </source>
</reference>
<organism evidence="1 2">
    <name type="scientific">Mesorhizobium tianshanense</name>
    <dbReference type="NCBI Taxonomy" id="39844"/>
    <lineage>
        <taxon>Bacteria</taxon>
        <taxon>Pseudomonadati</taxon>
        <taxon>Pseudomonadota</taxon>
        <taxon>Alphaproteobacteria</taxon>
        <taxon>Hyphomicrobiales</taxon>
        <taxon>Phyllobacteriaceae</taxon>
        <taxon>Mesorhizobium</taxon>
    </lineage>
</organism>
<dbReference type="Proteomes" id="UP000317122">
    <property type="component" value="Unassembled WGS sequence"/>
</dbReference>
<sequence length="247" mass="27958">MSVRNLSHISDLRLATVRNLSHISDMTTVEADSDLRSRLLARIESKPDEVWTPGDFADLGARAAVDKTLQRLTAAQELRRIDRGLYDRPRTNSLTGRATVPDYRAVIRAVTRRDNARVVIDGMTAANDLGLTTAVPARIEVLVDARLKPIKLGSQEIHFKYAAPSRLYWADRPGMRVVQALHWMQDMLTRDSERKRIQTTLRRLLADPKHGEAIREDLRAGLSAVPIWMQEFLRELLSLAARHEGKP</sequence>
<evidence type="ECO:0000313" key="1">
    <source>
        <dbReference type="EMBL" id="TWI29618.1"/>
    </source>
</evidence>
<keyword evidence="2" id="KW-1185">Reference proteome</keyword>
<dbReference type="InterPro" id="IPR045738">
    <property type="entry name" value="DUF6088"/>
</dbReference>
<gene>
    <name evidence="1" type="ORF">IQ26_05040</name>
</gene>
<comment type="caution">
    <text evidence="1">The sequence shown here is derived from an EMBL/GenBank/DDBJ whole genome shotgun (WGS) entry which is preliminary data.</text>
</comment>
<accession>A0A562NC24</accession>